<organism evidence="3 4">
    <name type="scientific">Psychrilyobacter piezotolerans</name>
    <dbReference type="NCBI Taxonomy" id="2293438"/>
    <lineage>
        <taxon>Bacteria</taxon>
        <taxon>Fusobacteriati</taxon>
        <taxon>Fusobacteriota</taxon>
        <taxon>Fusobacteriia</taxon>
        <taxon>Fusobacteriales</taxon>
        <taxon>Fusobacteriaceae</taxon>
        <taxon>Psychrilyobacter</taxon>
    </lineage>
</organism>
<dbReference type="InterPro" id="IPR029063">
    <property type="entry name" value="SAM-dependent_MTases_sf"/>
</dbReference>
<dbReference type="InterPro" id="IPR048647">
    <property type="entry name" value="RlmA_N"/>
</dbReference>
<protein>
    <submittedName>
        <fullName evidence="3">Methyltransferase domain-containing protein</fullName>
    </submittedName>
</protein>
<evidence type="ECO:0000313" key="4">
    <source>
        <dbReference type="Proteomes" id="UP000263486"/>
    </source>
</evidence>
<gene>
    <name evidence="3" type="ORF">DYH56_09320</name>
</gene>
<reference evidence="3 4" key="1">
    <citation type="submission" date="2018-08" db="EMBL/GenBank/DDBJ databases">
        <title>Draft genome sequence of Psychrilyobacter sp. strain SD5 isolated from Black Sea water.</title>
        <authorList>
            <person name="Yadav S."/>
            <person name="Villanueva L."/>
            <person name="Damste J.S.S."/>
        </authorList>
    </citation>
    <scope>NUCLEOTIDE SEQUENCE [LARGE SCALE GENOMIC DNA]</scope>
    <source>
        <strain evidence="3 4">SD5</strain>
    </source>
</reference>
<keyword evidence="4" id="KW-1185">Reference proteome</keyword>
<evidence type="ECO:0000259" key="1">
    <source>
        <dbReference type="Pfam" id="PF13649"/>
    </source>
</evidence>
<dbReference type="Gene3D" id="3.40.50.150">
    <property type="entry name" value="Vaccinia Virus protein VP39"/>
    <property type="match status" value="1"/>
</dbReference>
<dbReference type="CDD" id="cd02440">
    <property type="entry name" value="AdoMet_MTases"/>
    <property type="match status" value="1"/>
</dbReference>
<proteinExistence type="predicted"/>
<dbReference type="PIRSF" id="PIRSF018249">
    <property type="entry name" value="MyrA_prd"/>
    <property type="match status" value="1"/>
</dbReference>
<dbReference type="InterPro" id="IPR041698">
    <property type="entry name" value="Methyltransf_25"/>
</dbReference>
<dbReference type="GO" id="GO:0032259">
    <property type="term" value="P:methylation"/>
    <property type="evidence" value="ECO:0007669"/>
    <property type="project" value="UniProtKB-KW"/>
</dbReference>
<dbReference type="PANTHER" id="PTHR43591">
    <property type="entry name" value="METHYLTRANSFERASE"/>
    <property type="match status" value="1"/>
</dbReference>
<dbReference type="Pfam" id="PF21302">
    <property type="entry name" value="Zn_ribbon_RlmA"/>
    <property type="match status" value="1"/>
</dbReference>
<dbReference type="GO" id="GO:0008168">
    <property type="term" value="F:methyltransferase activity"/>
    <property type="evidence" value="ECO:0007669"/>
    <property type="project" value="UniProtKB-KW"/>
</dbReference>
<dbReference type="Proteomes" id="UP000263486">
    <property type="component" value="Unassembled WGS sequence"/>
</dbReference>
<sequence length="275" mass="31510">MLKCPVCQGELNRIEKSYRCKNNHTFDMGKQGYVNLHMSNEKRSKNPGDDKEMIVSRKNFLEKGYYKKISETLNESIKKEIGSKSGINILDIGCGEGYYTNLLRDSLEEGNPGSHIVGIDISKDGIIHAARTYKGIEWIVASGSNLPIASESLDYVICMFSYIDPAEYKRVLKKGGKLITVSTGEYHLVEIKEVVYDKLKMDYYRPTQDITEGYSHKELINVRYETELKDGKDIKSLFDMTPYRWKSPKDGVERLFNLSELKITVDVNIDIFEKN</sequence>
<evidence type="ECO:0000259" key="2">
    <source>
        <dbReference type="Pfam" id="PF21302"/>
    </source>
</evidence>
<dbReference type="Pfam" id="PF13649">
    <property type="entry name" value="Methyltransf_25"/>
    <property type="match status" value="1"/>
</dbReference>
<feature type="domain" description="Methyltransferase" evidence="1">
    <location>
        <begin position="89"/>
        <end position="175"/>
    </location>
</feature>
<dbReference type="InterPro" id="IPR016718">
    <property type="entry name" value="rRNA_m1G-MeTrfase_A_prd"/>
</dbReference>
<dbReference type="SUPFAM" id="SSF53335">
    <property type="entry name" value="S-adenosyl-L-methionine-dependent methyltransferases"/>
    <property type="match status" value="1"/>
</dbReference>
<keyword evidence="3" id="KW-0489">Methyltransferase</keyword>
<accession>A0ABX9KG84</accession>
<feature type="domain" description="23S rRNA (guanine(745)-N(1))-methyltransferase N-terminal" evidence="2">
    <location>
        <begin position="3"/>
        <end position="45"/>
    </location>
</feature>
<evidence type="ECO:0000313" key="3">
    <source>
        <dbReference type="EMBL" id="REI40901.1"/>
    </source>
</evidence>
<dbReference type="PANTHER" id="PTHR43591:SF24">
    <property type="entry name" value="2-METHOXY-6-POLYPRENYL-1,4-BENZOQUINOL METHYLASE, MITOCHONDRIAL"/>
    <property type="match status" value="1"/>
</dbReference>
<dbReference type="EMBL" id="QUAJ01000015">
    <property type="protein sequence ID" value="REI40901.1"/>
    <property type="molecule type" value="Genomic_DNA"/>
</dbReference>
<keyword evidence="3" id="KW-0808">Transferase</keyword>
<comment type="caution">
    <text evidence="3">The sequence shown here is derived from an EMBL/GenBank/DDBJ whole genome shotgun (WGS) entry which is preliminary data.</text>
</comment>
<name>A0ABX9KG84_9FUSO</name>